<gene>
    <name evidence="1" type="ORF">LCGC14_2717200</name>
</gene>
<evidence type="ECO:0000313" key="1">
    <source>
        <dbReference type="EMBL" id="KKK91016.1"/>
    </source>
</evidence>
<name>A0A0F9C2Y7_9ZZZZ</name>
<reference evidence="1" key="1">
    <citation type="journal article" date="2015" name="Nature">
        <title>Complex archaea that bridge the gap between prokaryotes and eukaryotes.</title>
        <authorList>
            <person name="Spang A."/>
            <person name="Saw J.H."/>
            <person name="Jorgensen S.L."/>
            <person name="Zaremba-Niedzwiedzka K."/>
            <person name="Martijn J."/>
            <person name="Lind A.E."/>
            <person name="van Eijk R."/>
            <person name="Schleper C."/>
            <person name="Guy L."/>
            <person name="Ettema T.J."/>
        </authorList>
    </citation>
    <scope>NUCLEOTIDE SEQUENCE</scope>
</reference>
<evidence type="ECO:0008006" key="2">
    <source>
        <dbReference type="Google" id="ProtNLM"/>
    </source>
</evidence>
<dbReference type="AlphaFoldDB" id="A0A0F9C2Y7"/>
<sequence>MRVVVDTNIGKIEDKVQDGFLDFPVEYYLRIVKALIQNGIQIQRPILNRPALPDNSDDKIPECAIAGQCNTIVTFNTRDFPKNILDQYNLLAMTPGKFIKSGGL</sequence>
<accession>A0A0F9C2Y7</accession>
<protein>
    <recommendedName>
        <fullName evidence="2">PIN domain-containing protein</fullName>
    </recommendedName>
</protein>
<proteinExistence type="predicted"/>
<dbReference type="EMBL" id="LAZR01048840">
    <property type="protein sequence ID" value="KKK91016.1"/>
    <property type="molecule type" value="Genomic_DNA"/>
</dbReference>
<organism evidence="1">
    <name type="scientific">marine sediment metagenome</name>
    <dbReference type="NCBI Taxonomy" id="412755"/>
    <lineage>
        <taxon>unclassified sequences</taxon>
        <taxon>metagenomes</taxon>
        <taxon>ecological metagenomes</taxon>
    </lineage>
</organism>
<comment type="caution">
    <text evidence="1">The sequence shown here is derived from an EMBL/GenBank/DDBJ whole genome shotgun (WGS) entry which is preliminary data.</text>
</comment>